<dbReference type="EMBL" id="GBRH01185292">
    <property type="protein sequence ID" value="JAE12604.1"/>
    <property type="molecule type" value="Transcribed_RNA"/>
</dbReference>
<proteinExistence type="predicted"/>
<reference evidence="1" key="2">
    <citation type="journal article" date="2015" name="Data Brief">
        <title>Shoot transcriptome of the giant reed, Arundo donax.</title>
        <authorList>
            <person name="Barrero R.A."/>
            <person name="Guerrero F.D."/>
            <person name="Moolhuijzen P."/>
            <person name="Goolsby J.A."/>
            <person name="Tidwell J."/>
            <person name="Bellgard S.E."/>
            <person name="Bellgard M.I."/>
        </authorList>
    </citation>
    <scope>NUCLEOTIDE SEQUENCE</scope>
    <source>
        <tissue evidence="1">Shoot tissue taken approximately 20 cm above the soil surface</tissue>
    </source>
</reference>
<accession>A0A0A9FMT5</accession>
<protein>
    <submittedName>
        <fullName evidence="1">Uncharacterized protein</fullName>
    </submittedName>
</protein>
<dbReference type="AlphaFoldDB" id="A0A0A9FMT5"/>
<sequence>MIVWEDLDGGGEFREYRGRL</sequence>
<evidence type="ECO:0000313" key="1">
    <source>
        <dbReference type="EMBL" id="JAE12604.1"/>
    </source>
</evidence>
<name>A0A0A9FMT5_ARUDO</name>
<organism evidence="1">
    <name type="scientific">Arundo donax</name>
    <name type="common">Giant reed</name>
    <name type="synonym">Donax arundinaceus</name>
    <dbReference type="NCBI Taxonomy" id="35708"/>
    <lineage>
        <taxon>Eukaryota</taxon>
        <taxon>Viridiplantae</taxon>
        <taxon>Streptophyta</taxon>
        <taxon>Embryophyta</taxon>
        <taxon>Tracheophyta</taxon>
        <taxon>Spermatophyta</taxon>
        <taxon>Magnoliopsida</taxon>
        <taxon>Liliopsida</taxon>
        <taxon>Poales</taxon>
        <taxon>Poaceae</taxon>
        <taxon>PACMAD clade</taxon>
        <taxon>Arundinoideae</taxon>
        <taxon>Arundineae</taxon>
        <taxon>Arundo</taxon>
    </lineage>
</organism>
<reference evidence="1" key="1">
    <citation type="submission" date="2014-09" db="EMBL/GenBank/DDBJ databases">
        <authorList>
            <person name="Magalhaes I.L.F."/>
            <person name="Oliveira U."/>
            <person name="Santos F.R."/>
            <person name="Vidigal T.H.D.A."/>
            <person name="Brescovit A.D."/>
            <person name="Santos A.J."/>
        </authorList>
    </citation>
    <scope>NUCLEOTIDE SEQUENCE</scope>
    <source>
        <tissue evidence="1">Shoot tissue taken approximately 20 cm above the soil surface</tissue>
    </source>
</reference>